<feature type="region of interest" description="Disordered" evidence="3">
    <location>
        <begin position="359"/>
        <end position="380"/>
    </location>
</feature>
<feature type="domain" description="Protein kinase" evidence="4">
    <location>
        <begin position="469"/>
        <end position="782"/>
    </location>
</feature>
<dbReference type="PROSITE" id="PS50011">
    <property type="entry name" value="PROTEIN_KINASE_DOM"/>
    <property type="match status" value="1"/>
</dbReference>
<feature type="compositionally biased region" description="Basic and acidic residues" evidence="3">
    <location>
        <begin position="88"/>
        <end position="99"/>
    </location>
</feature>
<keyword evidence="1" id="KW-0675">Receptor</keyword>
<protein>
    <recommendedName>
        <fullName evidence="4">Protein kinase domain-containing protein</fullName>
    </recommendedName>
</protein>
<gene>
    <name evidence="5" type="ORF">HYH02_001289</name>
</gene>
<name>A0A835WUK2_9CHLO</name>
<dbReference type="SUPFAM" id="SSF56112">
    <property type="entry name" value="Protein kinase-like (PK-like)"/>
    <property type="match status" value="1"/>
</dbReference>
<dbReference type="SUPFAM" id="SSF55785">
    <property type="entry name" value="PYP-like sensor domain (PAS domain)"/>
    <property type="match status" value="1"/>
</dbReference>
<dbReference type="InterPro" id="IPR008266">
    <property type="entry name" value="Tyr_kinase_AS"/>
</dbReference>
<dbReference type="Pfam" id="PF07714">
    <property type="entry name" value="PK_Tyr_Ser-Thr"/>
    <property type="match status" value="1"/>
</dbReference>
<evidence type="ECO:0000256" key="1">
    <source>
        <dbReference type="ARBA" id="ARBA00023170"/>
    </source>
</evidence>
<dbReference type="PANTHER" id="PTHR43102:SF2">
    <property type="entry name" value="GAF DOMAIN-CONTAINING PROTEIN"/>
    <property type="match status" value="1"/>
</dbReference>
<evidence type="ECO:0000256" key="2">
    <source>
        <dbReference type="PROSITE-ProRule" id="PRU10141"/>
    </source>
</evidence>
<dbReference type="AlphaFoldDB" id="A0A835WUK2"/>
<comment type="caution">
    <text evidence="5">The sequence shown here is derived from an EMBL/GenBank/DDBJ whole genome shotgun (WGS) entry which is preliminary data.</text>
</comment>
<dbReference type="InterPro" id="IPR000719">
    <property type="entry name" value="Prot_kinase_dom"/>
</dbReference>
<dbReference type="GO" id="GO:0004672">
    <property type="term" value="F:protein kinase activity"/>
    <property type="evidence" value="ECO:0007669"/>
    <property type="project" value="InterPro"/>
</dbReference>
<feature type="region of interest" description="Disordered" evidence="3">
    <location>
        <begin position="509"/>
        <end position="542"/>
    </location>
</feature>
<evidence type="ECO:0000259" key="4">
    <source>
        <dbReference type="PROSITE" id="PS50011"/>
    </source>
</evidence>
<proteinExistence type="predicted"/>
<dbReference type="Gene3D" id="3.30.200.20">
    <property type="entry name" value="Phosphorylase Kinase, domain 1"/>
    <property type="match status" value="1"/>
</dbReference>
<dbReference type="InterPro" id="IPR035965">
    <property type="entry name" value="PAS-like_dom_sf"/>
</dbReference>
<evidence type="ECO:0000313" key="6">
    <source>
        <dbReference type="Proteomes" id="UP000613740"/>
    </source>
</evidence>
<feature type="binding site" evidence="2">
    <location>
        <position position="496"/>
    </location>
    <ligand>
        <name>ATP</name>
        <dbReference type="ChEBI" id="CHEBI:30616"/>
    </ligand>
</feature>
<dbReference type="Gene3D" id="3.30.450.20">
    <property type="entry name" value="PAS domain"/>
    <property type="match status" value="1"/>
</dbReference>
<feature type="region of interest" description="Disordered" evidence="3">
    <location>
        <begin position="45"/>
        <end position="99"/>
    </location>
</feature>
<dbReference type="Gene3D" id="3.30.450.40">
    <property type="match status" value="1"/>
</dbReference>
<sequence length="787" mass="83562">MGSGSSKSRAKRGPVGEEHRNIACCWPRESASGAAPLTAPAPAAIKAPAAAQHNGSSSGKAPAGVATPPAVEPASRVSTSSSAQEPAEPEHKGAEAPLNEPDRMDYLCKLGVLDTEPEKRFDDITRLCCLVFKCPIALVSLVDKDRQWFKSVQGLPVRQTDRRSSFCAWTLLPEHPEVLVVENALEDIRFRNNPLVLGSPHIRFYAGCPLVATQGLRLGSLCIIDNKPRRFDAESCNMLANMAEMVVREIEKDKLIEAQKIKSEMLYRENHQLIRALDCFNEGIMLVNMSLPSWPILFVNEAWEKATGVAREALTGDAFWTSFATGDVSPEASRVKFQAAIDAQESFSIRVFVQPAAASSSSSSGTGANPQDGGSSNGNGNGRRCLSLQFRCAHNSTVDTYMPLVGIPSILSAAPVAGGPMYYFVTLLMGAANGTAAGGTPGSADPASASQRGSAFTIINTKIDPFDDVKLGPLLGKGSYGRVYRGVWNGAQVAVKVLETMAGEGGGGGGGSMLGGGGGSGSLDGGGVSSGTGGGGGGGTGGDGEVLEAVLSASISHPNVVQTYKHCTRRSGSSATDADNEGRPLLETWMVMEFCNKGGLTDAIERGWFRKRHSLFEVDYRALILTAREVAAAMTYLHSRNILHGDLTGTNVLLTASDRDERHFAAKVADFGLSRVLQGEAVTTRSYGTITHMAQELLVDGLLSKAADVYSFGVVVWEMYTGQRPFGGLSHGQILHAITTGKQLPLGPTCPQPMREFLSRCLAPKPEARPSFAEIIDLLEELEQELC</sequence>
<dbReference type="EMBL" id="JAEHOD010000002">
    <property type="protein sequence ID" value="KAG2454257.1"/>
    <property type="molecule type" value="Genomic_DNA"/>
</dbReference>
<dbReference type="GO" id="GO:0005524">
    <property type="term" value="F:ATP binding"/>
    <property type="evidence" value="ECO:0007669"/>
    <property type="project" value="UniProtKB-UniRule"/>
</dbReference>
<dbReference type="PRINTS" id="PR00109">
    <property type="entry name" value="TYRKINASE"/>
</dbReference>
<dbReference type="InterPro" id="IPR017441">
    <property type="entry name" value="Protein_kinase_ATP_BS"/>
</dbReference>
<organism evidence="5 6">
    <name type="scientific">Chlamydomonas schloesseri</name>
    <dbReference type="NCBI Taxonomy" id="2026947"/>
    <lineage>
        <taxon>Eukaryota</taxon>
        <taxon>Viridiplantae</taxon>
        <taxon>Chlorophyta</taxon>
        <taxon>core chlorophytes</taxon>
        <taxon>Chlorophyceae</taxon>
        <taxon>CS clade</taxon>
        <taxon>Chlamydomonadales</taxon>
        <taxon>Chlamydomonadaceae</taxon>
        <taxon>Chlamydomonas</taxon>
    </lineage>
</organism>
<dbReference type="InterPro" id="IPR003018">
    <property type="entry name" value="GAF"/>
</dbReference>
<evidence type="ECO:0000256" key="3">
    <source>
        <dbReference type="SAM" id="MobiDB-lite"/>
    </source>
</evidence>
<dbReference type="PANTHER" id="PTHR43102">
    <property type="entry name" value="SLR1143 PROTEIN"/>
    <property type="match status" value="1"/>
</dbReference>
<dbReference type="InterPro" id="IPR029016">
    <property type="entry name" value="GAF-like_dom_sf"/>
</dbReference>
<dbReference type="Gene3D" id="1.10.510.10">
    <property type="entry name" value="Transferase(Phosphotransferase) domain 1"/>
    <property type="match status" value="1"/>
</dbReference>
<dbReference type="PROSITE" id="PS00107">
    <property type="entry name" value="PROTEIN_KINASE_ATP"/>
    <property type="match status" value="1"/>
</dbReference>
<evidence type="ECO:0000313" key="5">
    <source>
        <dbReference type="EMBL" id="KAG2454257.1"/>
    </source>
</evidence>
<keyword evidence="2" id="KW-0067">ATP-binding</keyword>
<keyword evidence="2" id="KW-0547">Nucleotide-binding</keyword>
<dbReference type="PROSITE" id="PS00109">
    <property type="entry name" value="PROTEIN_KINASE_TYR"/>
    <property type="match status" value="1"/>
</dbReference>
<reference evidence="5" key="1">
    <citation type="journal article" date="2020" name="bioRxiv">
        <title>Comparative genomics of Chlamydomonas.</title>
        <authorList>
            <person name="Craig R.J."/>
            <person name="Hasan A.R."/>
            <person name="Ness R.W."/>
            <person name="Keightley P.D."/>
        </authorList>
    </citation>
    <scope>NUCLEOTIDE SEQUENCE</scope>
    <source>
        <strain evidence="5">CCAP 11/173</strain>
    </source>
</reference>
<dbReference type="Pfam" id="PF01590">
    <property type="entry name" value="GAF"/>
    <property type="match status" value="1"/>
</dbReference>
<dbReference type="InterPro" id="IPR011009">
    <property type="entry name" value="Kinase-like_dom_sf"/>
</dbReference>
<dbReference type="OrthoDB" id="539901at2759"/>
<keyword evidence="6" id="KW-1185">Reference proteome</keyword>
<accession>A0A835WUK2</accession>
<dbReference type="SUPFAM" id="SSF55781">
    <property type="entry name" value="GAF domain-like"/>
    <property type="match status" value="1"/>
</dbReference>
<dbReference type="Proteomes" id="UP000613740">
    <property type="component" value="Unassembled WGS sequence"/>
</dbReference>
<dbReference type="InterPro" id="IPR001245">
    <property type="entry name" value="Ser-Thr/Tyr_kinase_cat_dom"/>
</dbReference>